<dbReference type="InterPro" id="IPR044537">
    <property type="entry name" value="Rip2-like"/>
</dbReference>
<comment type="similarity">
    <text evidence="3">Belongs to the peptidase M50B family.</text>
</comment>
<evidence type="ECO:0000256" key="7">
    <source>
        <dbReference type="ARBA" id="ARBA00022723"/>
    </source>
</evidence>
<feature type="transmembrane region" description="Helical" evidence="13">
    <location>
        <begin position="54"/>
        <end position="74"/>
    </location>
</feature>
<dbReference type="AlphaFoldDB" id="A0A4P7NZQ2"/>
<evidence type="ECO:0000256" key="2">
    <source>
        <dbReference type="ARBA" id="ARBA00004651"/>
    </source>
</evidence>
<accession>A0A4P7NZQ2</accession>
<evidence type="ECO:0000256" key="3">
    <source>
        <dbReference type="ARBA" id="ARBA00007931"/>
    </source>
</evidence>
<dbReference type="Proteomes" id="UP000296201">
    <property type="component" value="Chromosome"/>
</dbReference>
<keyword evidence="4" id="KW-1003">Cell membrane</keyword>
<dbReference type="GO" id="GO:0008237">
    <property type="term" value="F:metallopeptidase activity"/>
    <property type="evidence" value="ECO:0007669"/>
    <property type="project" value="UniProtKB-KW"/>
</dbReference>
<dbReference type="GO" id="GO:0005886">
    <property type="term" value="C:plasma membrane"/>
    <property type="evidence" value="ECO:0007669"/>
    <property type="project" value="UniProtKB-SubCell"/>
</dbReference>
<keyword evidence="8" id="KW-0378">Hydrolase</keyword>
<gene>
    <name evidence="15" type="ORF">GHNINEIG_01309</name>
</gene>
<protein>
    <submittedName>
        <fullName evidence="15">Site-2 protease family protein</fullName>
    </submittedName>
</protein>
<dbReference type="PANTHER" id="PTHR35864:SF1">
    <property type="entry name" value="ZINC METALLOPROTEASE YWHC-RELATED"/>
    <property type="match status" value="1"/>
</dbReference>
<evidence type="ECO:0000256" key="10">
    <source>
        <dbReference type="ARBA" id="ARBA00022989"/>
    </source>
</evidence>
<evidence type="ECO:0000256" key="1">
    <source>
        <dbReference type="ARBA" id="ARBA00001947"/>
    </source>
</evidence>
<reference evidence="15 16" key="1">
    <citation type="submission" date="2018-08" db="EMBL/GenBank/DDBJ databases">
        <title>Horizontal acquisition of hydrogen conversion ability and other habitat adaptations in Hydrogenovibrio crunogenus strains.</title>
        <authorList>
            <person name="Gonnella G."/>
            <person name="Adam N."/>
            <person name="Perner M."/>
        </authorList>
    </citation>
    <scope>NUCLEOTIDE SEQUENCE [LARGE SCALE GENOMIC DNA]</scope>
    <source>
        <strain evidence="15 16">SP-41</strain>
    </source>
</reference>
<keyword evidence="5 15" id="KW-0645">Protease</keyword>
<dbReference type="GO" id="GO:0006508">
    <property type="term" value="P:proteolysis"/>
    <property type="evidence" value="ECO:0007669"/>
    <property type="project" value="UniProtKB-KW"/>
</dbReference>
<evidence type="ECO:0000256" key="8">
    <source>
        <dbReference type="ARBA" id="ARBA00022801"/>
    </source>
</evidence>
<dbReference type="RefSeq" id="WP_135795891.1">
    <property type="nucleotide sequence ID" value="NZ_CP032096.1"/>
</dbReference>
<dbReference type="InterPro" id="IPR052348">
    <property type="entry name" value="Metallopeptidase_M50B"/>
</dbReference>
<sequence length="222" mass="23711">MIELTVMQKIAIWTIPVLMAITLHEAAHGWVASKLGDKTALMLGRVTLNPLKHIDLIGTIVVPITLLILGGFVFGWAKAVPINARNFKNPSADMAWVAIAGPLSNFLMAIGWAFIAKLGYDLSAGGASPDNIGQFLTYSGMAGIAINLVLMVLNMIPIPPLDGSRVLSALLPARVAYSYNRLEPYGFFILLGLLLLGVLGPIISGPYQALQAYLLQMVGLSS</sequence>
<feature type="domain" description="Peptidase M50" evidence="14">
    <location>
        <begin position="144"/>
        <end position="195"/>
    </location>
</feature>
<feature type="transmembrane region" description="Helical" evidence="13">
    <location>
        <begin position="185"/>
        <end position="207"/>
    </location>
</feature>
<keyword evidence="10 13" id="KW-1133">Transmembrane helix</keyword>
<dbReference type="GO" id="GO:0046872">
    <property type="term" value="F:metal ion binding"/>
    <property type="evidence" value="ECO:0007669"/>
    <property type="project" value="UniProtKB-KW"/>
</dbReference>
<proteinExistence type="inferred from homology"/>
<dbReference type="Pfam" id="PF02163">
    <property type="entry name" value="Peptidase_M50"/>
    <property type="match status" value="1"/>
</dbReference>
<evidence type="ECO:0000256" key="11">
    <source>
        <dbReference type="ARBA" id="ARBA00023049"/>
    </source>
</evidence>
<evidence type="ECO:0000256" key="4">
    <source>
        <dbReference type="ARBA" id="ARBA00022475"/>
    </source>
</evidence>
<evidence type="ECO:0000256" key="12">
    <source>
        <dbReference type="ARBA" id="ARBA00023136"/>
    </source>
</evidence>
<keyword evidence="6 13" id="KW-0812">Transmembrane</keyword>
<feature type="transmembrane region" description="Helical" evidence="13">
    <location>
        <begin position="12"/>
        <end position="33"/>
    </location>
</feature>
<dbReference type="EMBL" id="CP032096">
    <property type="protein sequence ID" value="QBZ83257.1"/>
    <property type="molecule type" value="Genomic_DNA"/>
</dbReference>
<evidence type="ECO:0000256" key="5">
    <source>
        <dbReference type="ARBA" id="ARBA00022670"/>
    </source>
</evidence>
<evidence type="ECO:0000313" key="16">
    <source>
        <dbReference type="Proteomes" id="UP000296201"/>
    </source>
</evidence>
<keyword evidence="12 13" id="KW-0472">Membrane</keyword>
<evidence type="ECO:0000313" key="15">
    <source>
        <dbReference type="EMBL" id="QBZ83257.1"/>
    </source>
</evidence>
<dbReference type="CDD" id="cd06158">
    <property type="entry name" value="S2P-M50_like_1"/>
    <property type="match status" value="1"/>
</dbReference>
<keyword evidence="7" id="KW-0479">Metal-binding</keyword>
<keyword evidence="11" id="KW-0482">Metalloprotease</keyword>
<comment type="subcellular location">
    <subcellularLocation>
        <location evidence="2">Cell membrane</location>
        <topology evidence="2">Multi-pass membrane protein</topology>
    </subcellularLocation>
</comment>
<feature type="transmembrane region" description="Helical" evidence="13">
    <location>
        <begin position="135"/>
        <end position="156"/>
    </location>
</feature>
<evidence type="ECO:0000259" key="14">
    <source>
        <dbReference type="Pfam" id="PF02163"/>
    </source>
</evidence>
<keyword evidence="9" id="KW-0862">Zinc</keyword>
<feature type="transmembrane region" description="Helical" evidence="13">
    <location>
        <begin position="94"/>
        <end position="115"/>
    </location>
</feature>
<evidence type="ECO:0000256" key="6">
    <source>
        <dbReference type="ARBA" id="ARBA00022692"/>
    </source>
</evidence>
<name>A0A4P7NZQ2_9GAMM</name>
<organism evidence="15 16">
    <name type="scientific">Hydrogenovibrio crunogenus</name>
    <dbReference type="NCBI Taxonomy" id="39765"/>
    <lineage>
        <taxon>Bacteria</taxon>
        <taxon>Pseudomonadati</taxon>
        <taxon>Pseudomonadota</taxon>
        <taxon>Gammaproteobacteria</taxon>
        <taxon>Thiotrichales</taxon>
        <taxon>Piscirickettsiaceae</taxon>
        <taxon>Hydrogenovibrio</taxon>
    </lineage>
</organism>
<evidence type="ECO:0000256" key="9">
    <source>
        <dbReference type="ARBA" id="ARBA00022833"/>
    </source>
</evidence>
<dbReference type="PANTHER" id="PTHR35864">
    <property type="entry name" value="ZINC METALLOPROTEASE MJ0611-RELATED"/>
    <property type="match status" value="1"/>
</dbReference>
<dbReference type="InterPro" id="IPR008915">
    <property type="entry name" value="Peptidase_M50"/>
</dbReference>
<dbReference type="OrthoDB" id="9800627at2"/>
<evidence type="ECO:0000256" key="13">
    <source>
        <dbReference type="SAM" id="Phobius"/>
    </source>
</evidence>
<keyword evidence="16" id="KW-1185">Reference proteome</keyword>
<comment type="cofactor">
    <cofactor evidence="1">
        <name>Zn(2+)</name>
        <dbReference type="ChEBI" id="CHEBI:29105"/>
    </cofactor>
</comment>